<evidence type="ECO:0000313" key="2">
    <source>
        <dbReference type="EMBL" id="KAK6921870.1"/>
    </source>
</evidence>
<gene>
    <name evidence="2" type="ORF">RJ641_012377</name>
</gene>
<feature type="compositionally biased region" description="Basic and acidic residues" evidence="1">
    <location>
        <begin position="280"/>
        <end position="291"/>
    </location>
</feature>
<evidence type="ECO:0000256" key="1">
    <source>
        <dbReference type="SAM" id="MobiDB-lite"/>
    </source>
</evidence>
<evidence type="ECO:0000313" key="3">
    <source>
        <dbReference type="Proteomes" id="UP001370490"/>
    </source>
</evidence>
<reference evidence="2 3" key="1">
    <citation type="submission" date="2023-12" db="EMBL/GenBank/DDBJ databases">
        <title>A high-quality genome assembly for Dillenia turbinata (Dilleniales).</title>
        <authorList>
            <person name="Chanderbali A."/>
        </authorList>
    </citation>
    <scope>NUCLEOTIDE SEQUENCE [LARGE SCALE GENOMIC DNA]</scope>
    <source>
        <strain evidence="2">LSX21</strain>
        <tissue evidence="2">Leaf</tissue>
    </source>
</reference>
<comment type="caution">
    <text evidence="2">The sequence shown here is derived from an EMBL/GenBank/DDBJ whole genome shotgun (WGS) entry which is preliminary data.</text>
</comment>
<accession>A0AAN8Z3X9</accession>
<dbReference type="Proteomes" id="UP001370490">
    <property type="component" value="Unassembled WGS sequence"/>
</dbReference>
<feature type="region of interest" description="Disordered" evidence="1">
    <location>
        <begin position="271"/>
        <end position="291"/>
    </location>
</feature>
<dbReference type="AlphaFoldDB" id="A0AAN8Z3X9"/>
<organism evidence="2 3">
    <name type="scientific">Dillenia turbinata</name>
    <dbReference type="NCBI Taxonomy" id="194707"/>
    <lineage>
        <taxon>Eukaryota</taxon>
        <taxon>Viridiplantae</taxon>
        <taxon>Streptophyta</taxon>
        <taxon>Embryophyta</taxon>
        <taxon>Tracheophyta</taxon>
        <taxon>Spermatophyta</taxon>
        <taxon>Magnoliopsida</taxon>
        <taxon>eudicotyledons</taxon>
        <taxon>Gunneridae</taxon>
        <taxon>Pentapetalae</taxon>
        <taxon>Dilleniales</taxon>
        <taxon>Dilleniaceae</taxon>
        <taxon>Dillenia</taxon>
    </lineage>
</organism>
<feature type="compositionally biased region" description="Basic and acidic residues" evidence="1">
    <location>
        <begin position="212"/>
        <end position="231"/>
    </location>
</feature>
<sequence>MTSQDMVPVKIRRTEAMLERWRAYEESEKLEKEVKDSILRIIRDGEKKAMTGAADSFGSDFLGLLRIATHDFDKRKRATDQDMIDECKTFYTSVDYKLPNLDCRSASYSHRVARESEEGGFGNIWPSKSDPRWNWENENWVAKAIKDNAAALIPFNEVHINIIANESLSHYSPVENISREVEKAESQWNALYTRIQDPPFKFPLIRKPKRSPRADGGIHEQTHNRGADEKPKVKRLSQAAVGDGIAMGKATEIGQPCILWRELRSKQNRVPAMTASVEMRSAERTDGPNSS</sequence>
<feature type="region of interest" description="Disordered" evidence="1">
    <location>
        <begin position="203"/>
        <end position="236"/>
    </location>
</feature>
<proteinExistence type="predicted"/>
<dbReference type="EMBL" id="JBAMMX010000019">
    <property type="protein sequence ID" value="KAK6921870.1"/>
    <property type="molecule type" value="Genomic_DNA"/>
</dbReference>
<protein>
    <submittedName>
        <fullName evidence="2">Uncharacterized protein</fullName>
    </submittedName>
</protein>
<keyword evidence="3" id="KW-1185">Reference proteome</keyword>
<name>A0AAN8Z3X9_9MAGN</name>